<reference evidence="2 3" key="1">
    <citation type="submission" date="2015-12" db="EMBL/GenBank/DDBJ databases">
        <title>The genome of Folsomia candida.</title>
        <authorList>
            <person name="Faddeeva A."/>
            <person name="Derks M.F."/>
            <person name="Anvar Y."/>
            <person name="Smit S."/>
            <person name="Van Straalen N."/>
            <person name="Roelofs D."/>
        </authorList>
    </citation>
    <scope>NUCLEOTIDE SEQUENCE [LARGE SCALE GENOMIC DNA]</scope>
    <source>
        <strain evidence="2 3">VU population</strain>
        <tissue evidence="2">Whole body</tissue>
    </source>
</reference>
<gene>
    <name evidence="2" type="ORF">Fcan01_14828</name>
</gene>
<feature type="domain" description="EGF-like" evidence="1">
    <location>
        <begin position="276"/>
        <end position="319"/>
    </location>
</feature>
<dbReference type="PANTHER" id="PTHR39069">
    <property type="entry name" value="ECDYSONE-INDUCIBLE GENE E1, ISOFORM A"/>
    <property type="match status" value="1"/>
</dbReference>
<comment type="caution">
    <text evidence="2">The sequence shown here is derived from an EMBL/GenBank/DDBJ whole genome shotgun (WGS) entry which is preliminary data.</text>
</comment>
<evidence type="ECO:0000259" key="1">
    <source>
        <dbReference type="SMART" id="SM00181"/>
    </source>
</evidence>
<sequence>MSKYFKMLTKSVLYIFILTNYIPWSSATTLKKLYEQQCSVTEDCDQSQGLTCQNKACRCEPGGATVYSLSNNRCVGSAGRECVQQNNATFCVVNSLCHDYGYMHLCTCKDGYYQSKDGNCYTVAKYGETCLEEDFSCGDTLSSSISCIEKKCGCVLGEENQSFDPKENKCTSFAGGQCIPHYYQPCSGNSYCGEFNENIGAVSFMAGYRCLCSPGHSRNVRSKQCLARYGTQCGANSPCNFDEYLGCLNGKCQCRNPLNEIFNELLQQCTILVGSTCKLEDSKKCVDHAICTAEKNSTSKHGRCQCGPGYSTTPSNTCLLDINQKCEPGQCNFYNGLACVNDTCNCIDSYLSYDKVSKSCVSLVGHPCGSITLLNEDKDKEIVILCEANATCAKGATQYNGASKRVCKASTGAKTN</sequence>
<evidence type="ECO:0000313" key="2">
    <source>
        <dbReference type="EMBL" id="OXA50345.1"/>
    </source>
</evidence>
<dbReference type="InterPro" id="IPR000742">
    <property type="entry name" value="EGF"/>
</dbReference>
<feature type="domain" description="EGF-like" evidence="1">
    <location>
        <begin position="177"/>
        <end position="226"/>
    </location>
</feature>
<accession>A0A226DXZ8</accession>
<evidence type="ECO:0000313" key="3">
    <source>
        <dbReference type="Proteomes" id="UP000198287"/>
    </source>
</evidence>
<dbReference type="AlphaFoldDB" id="A0A226DXZ8"/>
<name>A0A226DXZ8_FOLCA</name>
<dbReference type="OMA" id="CEANATC"/>
<proteinExistence type="predicted"/>
<protein>
    <recommendedName>
        <fullName evidence="1">EGF-like domain-containing protein</fullName>
    </recommendedName>
</protein>
<dbReference type="SMART" id="SM00181">
    <property type="entry name" value="EGF"/>
    <property type="match status" value="3"/>
</dbReference>
<organism evidence="2 3">
    <name type="scientific">Folsomia candida</name>
    <name type="common">Springtail</name>
    <dbReference type="NCBI Taxonomy" id="158441"/>
    <lineage>
        <taxon>Eukaryota</taxon>
        <taxon>Metazoa</taxon>
        <taxon>Ecdysozoa</taxon>
        <taxon>Arthropoda</taxon>
        <taxon>Hexapoda</taxon>
        <taxon>Collembola</taxon>
        <taxon>Entomobryomorpha</taxon>
        <taxon>Isotomoidea</taxon>
        <taxon>Isotomidae</taxon>
        <taxon>Proisotominae</taxon>
        <taxon>Folsomia</taxon>
    </lineage>
</organism>
<keyword evidence="3" id="KW-1185">Reference proteome</keyword>
<dbReference type="EMBL" id="LNIX01000009">
    <property type="protein sequence ID" value="OXA50345.1"/>
    <property type="molecule type" value="Genomic_DNA"/>
</dbReference>
<dbReference type="OrthoDB" id="504708at2759"/>
<feature type="domain" description="EGF-like" evidence="1">
    <location>
        <begin position="81"/>
        <end position="121"/>
    </location>
</feature>
<dbReference type="Proteomes" id="UP000198287">
    <property type="component" value="Unassembled WGS sequence"/>
</dbReference>
<dbReference type="PANTHER" id="PTHR39069:SF8">
    <property type="entry name" value="FI17111P1"/>
    <property type="match status" value="1"/>
</dbReference>